<dbReference type="RefSeq" id="WP_254165995.1">
    <property type="nucleotide sequence ID" value="NZ_JANAFB010000012.1"/>
</dbReference>
<keyword evidence="3" id="KW-1185">Reference proteome</keyword>
<sequence>MNTHHDVLIVGGGNAGISLAAHLRRLGCRDVAVVDPAKTHTYRPLLSYVGAGRADLAHAQRPQGRAMPSRCHRYAEAVVAVDPERRAVVTDRGREISGNDLVICPGSSPDWDAAPGTGDAVVGSAASTNYLPELAAKTWTLMSSLTSGRAVFTVATETVPCGGVGYKPLFILCDLWRRRGVLGDLDVTVLVEDRRMFALDRPDEQLRAAAERYGVRVVTSARVGGVDPEGQVVRAETPAGAVLYPFDALHLTPRHRAPEWIGAAGLSGLPGGFAAVDPETLRHPEHPRVWAMGDAAELGAQRSGGGLRKQVPILARNIAAQRLGRAFARYDGYSVAPIATSGTSLLLAEFDRQGRPTPSFGLADLQRSRPWTYAYDLFMQPQLYWHGILKGRVGSA</sequence>
<accession>A0A9X2HCM4</accession>
<organism evidence="2 3">
    <name type="scientific">Rothia santali</name>
    <dbReference type="NCBI Taxonomy" id="2949643"/>
    <lineage>
        <taxon>Bacteria</taxon>
        <taxon>Bacillati</taxon>
        <taxon>Actinomycetota</taxon>
        <taxon>Actinomycetes</taxon>
        <taxon>Micrococcales</taxon>
        <taxon>Micrococcaceae</taxon>
        <taxon>Rothia</taxon>
    </lineage>
</organism>
<dbReference type="PANTHER" id="PTHR10632">
    <property type="entry name" value="SULFIDE:QUINONE OXIDOREDUCTASE"/>
    <property type="match status" value="1"/>
</dbReference>
<dbReference type="PANTHER" id="PTHR10632:SF2">
    <property type="entry name" value="SULFIDE:QUINONE OXIDOREDUCTASE, MITOCHONDRIAL"/>
    <property type="match status" value="1"/>
</dbReference>
<name>A0A9X2HCM4_9MICC</name>
<proteinExistence type="predicted"/>
<protein>
    <submittedName>
        <fullName evidence="2">NAD(P)/FAD-dependent oxidoreductase</fullName>
    </submittedName>
</protein>
<dbReference type="Proteomes" id="UP001139502">
    <property type="component" value="Unassembled WGS sequence"/>
</dbReference>
<evidence type="ECO:0000313" key="3">
    <source>
        <dbReference type="Proteomes" id="UP001139502"/>
    </source>
</evidence>
<dbReference type="Pfam" id="PF07992">
    <property type="entry name" value="Pyr_redox_2"/>
    <property type="match status" value="1"/>
</dbReference>
<dbReference type="InterPro" id="IPR015904">
    <property type="entry name" value="Sulphide_quinone_reductase"/>
</dbReference>
<feature type="domain" description="FAD/NAD(P)-binding" evidence="1">
    <location>
        <begin position="5"/>
        <end position="301"/>
    </location>
</feature>
<dbReference type="GO" id="GO:0070221">
    <property type="term" value="P:sulfide oxidation, using sulfide:quinone oxidoreductase"/>
    <property type="evidence" value="ECO:0007669"/>
    <property type="project" value="TreeGrafter"/>
</dbReference>
<dbReference type="PRINTS" id="PR00420">
    <property type="entry name" value="RNGMNOXGNASE"/>
</dbReference>
<gene>
    <name evidence="2" type="ORF">NBM05_06525</name>
</gene>
<dbReference type="InterPro" id="IPR023753">
    <property type="entry name" value="FAD/NAD-binding_dom"/>
</dbReference>
<evidence type="ECO:0000259" key="1">
    <source>
        <dbReference type="Pfam" id="PF07992"/>
    </source>
</evidence>
<dbReference type="Gene3D" id="3.50.50.60">
    <property type="entry name" value="FAD/NAD(P)-binding domain"/>
    <property type="match status" value="2"/>
</dbReference>
<evidence type="ECO:0000313" key="2">
    <source>
        <dbReference type="EMBL" id="MCP3425675.1"/>
    </source>
</evidence>
<dbReference type="GO" id="GO:0071949">
    <property type="term" value="F:FAD binding"/>
    <property type="evidence" value="ECO:0007669"/>
    <property type="project" value="TreeGrafter"/>
</dbReference>
<dbReference type="SUPFAM" id="SSF51905">
    <property type="entry name" value="FAD/NAD(P)-binding domain"/>
    <property type="match status" value="1"/>
</dbReference>
<dbReference type="GO" id="GO:0070224">
    <property type="term" value="F:sulfide:quinone oxidoreductase activity"/>
    <property type="evidence" value="ECO:0007669"/>
    <property type="project" value="TreeGrafter"/>
</dbReference>
<dbReference type="InterPro" id="IPR036188">
    <property type="entry name" value="FAD/NAD-bd_sf"/>
</dbReference>
<dbReference type="EMBL" id="JANAFB010000012">
    <property type="protein sequence ID" value="MCP3425675.1"/>
    <property type="molecule type" value="Genomic_DNA"/>
</dbReference>
<dbReference type="AlphaFoldDB" id="A0A9X2HCM4"/>
<comment type="caution">
    <text evidence="2">The sequence shown here is derived from an EMBL/GenBank/DDBJ whole genome shotgun (WGS) entry which is preliminary data.</text>
</comment>
<reference evidence="2" key="1">
    <citation type="submission" date="2022-06" db="EMBL/GenBank/DDBJ databases">
        <title>Rothia sp. isolated from sandalwood seedling.</title>
        <authorList>
            <person name="Tuikhar N."/>
            <person name="Kirdat K."/>
            <person name="Thorat V."/>
            <person name="Swetha P."/>
            <person name="Padma S."/>
            <person name="Sundararaj R."/>
            <person name="Yadav A."/>
        </authorList>
    </citation>
    <scope>NUCLEOTIDE SEQUENCE</scope>
    <source>
        <strain evidence="2">AR01</strain>
    </source>
</reference>